<dbReference type="EMBL" id="QEOP01000001">
    <property type="protein sequence ID" value="PVZ95534.1"/>
    <property type="molecule type" value="Genomic_DNA"/>
</dbReference>
<evidence type="ECO:0000313" key="7">
    <source>
        <dbReference type="Proteomes" id="UP000244893"/>
    </source>
</evidence>
<dbReference type="CDD" id="cd16917">
    <property type="entry name" value="HATPase_UhpB-NarQ-NarX-like"/>
    <property type="match status" value="1"/>
</dbReference>
<feature type="transmembrane region" description="Helical" evidence="4">
    <location>
        <begin position="72"/>
        <end position="93"/>
    </location>
</feature>
<feature type="transmembrane region" description="Helical" evidence="4">
    <location>
        <begin position="129"/>
        <end position="148"/>
    </location>
</feature>
<protein>
    <recommendedName>
        <fullName evidence="5">Histidine kinase/HSP90-like ATPase domain-containing protein</fullName>
    </recommendedName>
</protein>
<dbReference type="AlphaFoldDB" id="A0A2V1HYG4"/>
<feature type="transmembrane region" description="Helical" evidence="4">
    <location>
        <begin position="21"/>
        <end position="41"/>
    </location>
</feature>
<feature type="domain" description="Histidine kinase/HSP90-like ATPase" evidence="5">
    <location>
        <begin position="293"/>
        <end position="385"/>
    </location>
</feature>
<evidence type="ECO:0000256" key="3">
    <source>
        <dbReference type="ARBA" id="ARBA00023012"/>
    </source>
</evidence>
<dbReference type="GO" id="GO:0016301">
    <property type="term" value="F:kinase activity"/>
    <property type="evidence" value="ECO:0007669"/>
    <property type="project" value="UniProtKB-KW"/>
</dbReference>
<evidence type="ECO:0000256" key="2">
    <source>
        <dbReference type="ARBA" id="ARBA00022777"/>
    </source>
</evidence>
<dbReference type="SUPFAM" id="SSF55874">
    <property type="entry name" value="ATPase domain of HSP90 chaperone/DNA topoisomerase II/histidine kinase"/>
    <property type="match status" value="1"/>
</dbReference>
<feature type="transmembrane region" description="Helical" evidence="4">
    <location>
        <begin position="154"/>
        <end position="173"/>
    </location>
</feature>
<dbReference type="PANTHER" id="PTHR24421">
    <property type="entry name" value="NITRATE/NITRITE SENSOR PROTEIN NARX-RELATED"/>
    <property type="match status" value="1"/>
</dbReference>
<dbReference type="Pfam" id="PF02518">
    <property type="entry name" value="HATPase_c"/>
    <property type="match status" value="1"/>
</dbReference>
<evidence type="ECO:0000256" key="1">
    <source>
        <dbReference type="ARBA" id="ARBA00022679"/>
    </source>
</evidence>
<dbReference type="InterPro" id="IPR036890">
    <property type="entry name" value="HATPase_C_sf"/>
</dbReference>
<feature type="transmembrane region" description="Helical" evidence="4">
    <location>
        <begin position="105"/>
        <end position="122"/>
    </location>
</feature>
<comment type="caution">
    <text evidence="6">The sequence shown here is derived from an EMBL/GenBank/DDBJ whole genome shotgun (WGS) entry which is preliminary data.</text>
</comment>
<organism evidence="6 7">
    <name type="scientific">Amnibacterium flavum</name>
    <dbReference type="NCBI Taxonomy" id="2173173"/>
    <lineage>
        <taxon>Bacteria</taxon>
        <taxon>Bacillati</taxon>
        <taxon>Actinomycetota</taxon>
        <taxon>Actinomycetes</taxon>
        <taxon>Micrococcales</taxon>
        <taxon>Microbacteriaceae</taxon>
        <taxon>Amnibacterium</taxon>
    </lineage>
</organism>
<evidence type="ECO:0000313" key="6">
    <source>
        <dbReference type="EMBL" id="PVZ95534.1"/>
    </source>
</evidence>
<dbReference type="InterPro" id="IPR003594">
    <property type="entry name" value="HATPase_dom"/>
</dbReference>
<dbReference type="Gene3D" id="3.30.565.10">
    <property type="entry name" value="Histidine kinase-like ATPase, C-terminal domain"/>
    <property type="match status" value="1"/>
</dbReference>
<keyword evidence="7" id="KW-1185">Reference proteome</keyword>
<dbReference type="GO" id="GO:0000160">
    <property type="term" value="P:phosphorelay signal transduction system"/>
    <property type="evidence" value="ECO:0007669"/>
    <property type="project" value="UniProtKB-KW"/>
</dbReference>
<accession>A0A2V1HYG4</accession>
<feature type="transmembrane region" description="Helical" evidence="4">
    <location>
        <begin position="47"/>
        <end position="65"/>
    </location>
</feature>
<sequence length="395" mass="41481">MMLPNTRAATTTNRGIAAGSYWFAMILLVAGATSAAMIASATGEWSVTLWVVAGFALVAAAGSMLRWAYGAGVVLSAVIVGAAGIALTTWQIAVVAPGPISTDTYFFSTITVATVTFGTLVWRSGHAALACTVAILLAQTIFGLAAFITGGQWAVDLPSLIIWAILFLVLTALESARKSGRRAAAAFERADASQAETSARRRIALQSTAVLHDTVLGDLTTLATTEPGTLNARTIARLADTIALLTSGDWLGNELETPIDDRLAQLIDPERLADVEVSIVGDGAALDLLRDEDARELIRALDQCLDNVDRHARAKNVEVVLMSSAEEISVMVNDDGVGFDLASLDPARLGLRASVQARLEAIGGRSTIWSTPGSGTSVLLTVPIRQLDDPVGQNR</sequence>
<evidence type="ECO:0000256" key="4">
    <source>
        <dbReference type="SAM" id="Phobius"/>
    </source>
</evidence>
<dbReference type="InterPro" id="IPR050482">
    <property type="entry name" value="Sensor_HK_TwoCompSys"/>
</dbReference>
<dbReference type="Proteomes" id="UP000244893">
    <property type="component" value="Unassembled WGS sequence"/>
</dbReference>
<keyword evidence="4" id="KW-0812">Transmembrane</keyword>
<name>A0A2V1HYG4_9MICO</name>
<keyword evidence="3" id="KW-0902">Two-component regulatory system</keyword>
<gene>
    <name evidence="6" type="ORF">DDQ50_03270</name>
</gene>
<keyword evidence="4" id="KW-0472">Membrane</keyword>
<evidence type="ECO:0000259" key="5">
    <source>
        <dbReference type="Pfam" id="PF02518"/>
    </source>
</evidence>
<dbReference type="RefSeq" id="WP_116755269.1">
    <property type="nucleotide sequence ID" value="NZ_JBHUEX010000001.1"/>
</dbReference>
<keyword evidence="1" id="KW-0808">Transferase</keyword>
<keyword evidence="2" id="KW-0418">Kinase</keyword>
<proteinExistence type="predicted"/>
<keyword evidence="4" id="KW-1133">Transmembrane helix</keyword>
<reference evidence="6 7" key="1">
    <citation type="submission" date="2018-05" db="EMBL/GenBank/DDBJ databases">
        <title>Amnibacterium sp. M8JJ-5, whole genome shotgun sequence.</title>
        <authorList>
            <person name="Tuo L."/>
        </authorList>
    </citation>
    <scope>NUCLEOTIDE SEQUENCE [LARGE SCALE GENOMIC DNA]</scope>
    <source>
        <strain evidence="6 7">M8JJ-5</strain>
    </source>
</reference>